<evidence type="ECO:0000256" key="7">
    <source>
        <dbReference type="ARBA" id="ARBA00022989"/>
    </source>
</evidence>
<name>A0A839Z5F1_9HYPH</name>
<dbReference type="InterPro" id="IPR003439">
    <property type="entry name" value="ABC_transporter-like_ATP-bd"/>
</dbReference>
<keyword evidence="4 9" id="KW-0812">Transmembrane</keyword>
<evidence type="ECO:0000256" key="3">
    <source>
        <dbReference type="ARBA" id="ARBA00022448"/>
    </source>
</evidence>
<evidence type="ECO:0000256" key="2">
    <source>
        <dbReference type="ARBA" id="ARBA00005417"/>
    </source>
</evidence>
<evidence type="ECO:0000256" key="5">
    <source>
        <dbReference type="ARBA" id="ARBA00022741"/>
    </source>
</evidence>
<gene>
    <name evidence="12" type="ORF">FHS55_000326</name>
</gene>
<dbReference type="InterPro" id="IPR017871">
    <property type="entry name" value="ABC_transporter-like_CS"/>
</dbReference>
<dbReference type="Pfam" id="PF06472">
    <property type="entry name" value="ABC_membrane_2"/>
    <property type="match status" value="1"/>
</dbReference>
<evidence type="ECO:0000256" key="8">
    <source>
        <dbReference type="ARBA" id="ARBA00023136"/>
    </source>
</evidence>
<evidence type="ECO:0000256" key="1">
    <source>
        <dbReference type="ARBA" id="ARBA00004651"/>
    </source>
</evidence>
<evidence type="ECO:0000313" key="13">
    <source>
        <dbReference type="Proteomes" id="UP000533469"/>
    </source>
</evidence>
<dbReference type="PROSITE" id="PS50893">
    <property type="entry name" value="ABC_TRANSPORTER_2"/>
    <property type="match status" value="1"/>
</dbReference>
<protein>
    <submittedName>
        <fullName evidence="12">Putative ATP-binding cassette transporter</fullName>
    </submittedName>
</protein>
<feature type="transmembrane region" description="Helical" evidence="9">
    <location>
        <begin position="188"/>
        <end position="212"/>
    </location>
</feature>
<feature type="transmembrane region" description="Helical" evidence="9">
    <location>
        <begin position="142"/>
        <end position="168"/>
    </location>
</feature>
<feature type="domain" description="ABC transporter" evidence="10">
    <location>
        <begin position="370"/>
        <end position="583"/>
    </location>
</feature>
<dbReference type="Gene3D" id="1.20.1560.10">
    <property type="entry name" value="ABC transporter type 1, transmembrane domain"/>
    <property type="match status" value="1"/>
</dbReference>
<evidence type="ECO:0000256" key="9">
    <source>
        <dbReference type="SAM" id="Phobius"/>
    </source>
</evidence>
<dbReference type="AlphaFoldDB" id="A0A839Z5F1"/>
<keyword evidence="8 9" id="KW-0472">Membrane</keyword>
<sequence>MLRAILSLLADVWRLSIPYFRGEDKWRGGILLAAVVALEVGWVYATVLLNEWNNAFYNAIQEKDYAAFTHQLWLFAAYAAGAIIVAVYQIYLRQWLEIRWRNWMTDKYLTAWLDNQTHYRLRLKGDMADNPDQRIAEDIRSYIAQTVSIFIGLLNAMMTLASFAVILWGLSGEFHFTLFGRQWDIPGYLVWAAFAYATVGTYIAHLIGRVLVKLNYDQQRFEADYRVDLVRVRENGEQIALLGGEKVEQGRLLDRFSHIVHNYWGIMIAQKRLTWFTSGYGQVSNVFPLIVVAPAYFGGSIALGQLMQTASAFGQVQGSFSFFINAYATLADWKSVVDRLIGFEDNIAAARAAAAGSAYRRVPATDGAMLAIDQMDVRLPGGRSVLMVDGVSVSRGEAVLLTGPSGSGKSTLLRAVAGIWPYGSGAVALAPEARMLVLPQRPYVPVGSLRGALAYPDPLAEHDDAALREVLEAVGLHDFTDRLDERALWPAIMSGGEQQRLSIARALLVKPDVLLLDEVTSAVDEPAEAALYTTLRARLPATAILSIGHRSTLKPLHSRHIEITREAGAPARLEGRGTLIAPAA</sequence>
<dbReference type="CDD" id="cd03223">
    <property type="entry name" value="ABCD_peroxisomal_ALDP"/>
    <property type="match status" value="1"/>
</dbReference>
<dbReference type="InterPro" id="IPR050835">
    <property type="entry name" value="ABC_transporter_sub-D"/>
</dbReference>
<reference evidence="12 13" key="1">
    <citation type="submission" date="2020-08" db="EMBL/GenBank/DDBJ databases">
        <title>Genomic Encyclopedia of Type Strains, Phase IV (KMG-IV): sequencing the most valuable type-strain genomes for metagenomic binning, comparative biology and taxonomic classification.</title>
        <authorList>
            <person name="Goeker M."/>
        </authorList>
    </citation>
    <scope>NUCLEOTIDE SEQUENCE [LARGE SCALE GENOMIC DNA]</scope>
    <source>
        <strain evidence="12 13">DSM 5895</strain>
    </source>
</reference>
<evidence type="ECO:0000256" key="4">
    <source>
        <dbReference type="ARBA" id="ARBA00022692"/>
    </source>
</evidence>
<dbReference type="PANTHER" id="PTHR11384">
    <property type="entry name" value="ATP-BINDING CASSETTE, SUB-FAMILY D MEMBER"/>
    <property type="match status" value="1"/>
</dbReference>
<dbReference type="Proteomes" id="UP000533469">
    <property type="component" value="Unassembled WGS sequence"/>
</dbReference>
<dbReference type="GO" id="GO:0005886">
    <property type="term" value="C:plasma membrane"/>
    <property type="evidence" value="ECO:0007669"/>
    <property type="project" value="UniProtKB-SubCell"/>
</dbReference>
<dbReference type="GO" id="GO:0016887">
    <property type="term" value="F:ATP hydrolysis activity"/>
    <property type="evidence" value="ECO:0007669"/>
    <property type="project" value="InterPro"/>
</dbReference>
<organism evidence="12 13">
    <name type="scientific">Ancylobacter tetraedralis</name>
    <dbReference type="NCBI Taxonomy" id="217068"/>
    <lineage>
        <taxon>Bacteria</taxon>
        <taxon>Pseudomonadati</taxon>
        <taxon>Pseudomonadota</taxon>
        <taxon>Alphaproteobacteria</taxon>
        <taxon>Hyphomicrobiales</taxon>
        <taxon>Xanthobacteraceae</taxon>
        <taxon>Ancylobacter</taxon>
    </lineage>
</organism>
<evidence type="ECO:0000259" key="10">
    <source>
        <dbReference type="PROSITE" id="PS50893"/>
    </source>
</evidence>
<evidence type="ECO:0000313" key="12">
    <source>
        <dbReference type="EMBL" id="MBB3769740.1"/>
    </source>
</evidence>
<dbReference type="GO" id="GO:0005524">
    <property type="term" value="F:ATP binding"/>
    <property type="evidence" value="ECO:0007669"/>
    <property type="project" value="UniProtKB-KW"/>
</dbReference>
<comment type="similarity">
    <text evidence="2">Belongs to the ABC transporter superfamily.</text>
</comment>
<comment type="caution">
    <text evidence="12">The sequence shown here is derived from an EMBL/GenBank/DDBJ whole genome shotgun (WGS) entry which is preliminary data.</text>
</comment>
<dbReference type="InterPro" id="IPR027417">
    <property type="entry name" value="P-loop_NTPase"/>
</dbReference>
<keyword evidence="13" id="KW-1185">Reference proteome</keyword>
<keyword evidence="5" id="KW-0547">Nucleotide-binding</keyword>
<dbReference type="EMBL" id="JACICD010000001">
    <property type="protein sequence ID" value="MBB3769740.1"/>
    <property type="molecule type" value="Genomic_DNA"/>
</dbReference>
<feature type="domain" description="ABC transmembrane type-1" evidence="11">
    <location>
        <begin position="30"/>
        <end position="332"/>
    </location>
</feature>
<dbReference type="InterPro" id="IPR003593">
    <property type="entry name" value="AAA+_ATPase"/>
</dbReference>
<dbReference type="GO" id="GO:0140359">
    <property type="term" value="F:ABC-type transporter activity"/>
    <property type="evidence" value="ECO:0007669"/>
    <property type="project" value="InterPro"/>
</dbReference>
<keyword evidence="3" id="KW-0813">Transport</keyword>
<dbReference type="Pfam" id="PF00005">
    <property type="entry name" value="ABC_tran"/>
    <property type="match status" value="1"/>
</dbReference>
<dbReference type="SMART" id="SM00382">
    <property type="entry name" value="AAA"/>
    <property type="match status" value="1"/>
</dbReference>
<dbReference type="PROSITE" id="PS50929">
    <property type="entry name" value="ABC_TM1F"/>
    <property type="match status" value="1"/>
</dbReference>
<keyword evidence="7 9" id="KW-1133">Transmembrane helix</keyword>
<evidence type="ECO:0000256" key="6">
    <source>
        <dbReference type="ARBA" id="ARBA00022840"/>
    </source>
</evidence>
<dbReference type="SUPFAM" id="SSF90123">
    <property type="entry name" value="ABC transporter transmembrane region"/>
    <property type="match status" value="1"/>
</dbReference>
<keyword evidence="6 12" id="KW-0067">ATP-binding</keyword>
<dbReference type="PROSITE" id="PS00211">
    <property type="entry name" value="ABC_TRANSPORTER_1"/>
    <property type="match status" value="1"/>
</dbReference>
<proteinExistence type="inferred from homology"/>
<feature type="transmembrane region" description="Helical" evidence="9">
    <location>
        <begin position="72"/>
        <end position="91"/>
    </location>
</feature>
<accession>A0A839Z5F1</accession>
<evidence type="ECO:0000259" key="11">
    <source>
        <dbReference type="PROSITE" id="PS50929"/>
    </source>
</evidence>
<comment type="subcellular location">
    <subcellularLocation>
        <location evidence="1">Cell membrane</location>
        <topology evidence="1">Multi-pass membrane protein</topology>
    </subcellularLocation>
</comment>
<dbReference type="InterPro" id="IPR036640">
    <property type="entry name" value="ABC1_TM_sf"/>
</dbReference>
<feature type="transmembrane region" description="Helical" evidence="9">
    <location>
        <begin position="30"/>
        <end position="52"/>
    </location>
</feature>
<dbReference type="PANTHER" id="PTHR11384:SF59">
    <property type="entry name" value="LYSOSOMAL COBALAMIN TRANSPORTER ABCD4"/>
    <property type="match status" value="1"/>
</dbReference>
<dbReference type="Gene3D" id="3.40.50.300">
    <property type="entry name" value="P-loop containing nucleotide triphosphate hydrolases"/>
    <property type="match status" value="1"/>
</dbReference>
<dbReference type="InterPro" id="IPR011527">
    <property type="entry name" value="ABC1_TM_dom"/>
</dbReference>
<dbReference type="SUPFAM" id="SSF52540">
    <property type="entry name" value="P-loop containing nucleoside triphosphate hydrolases"/>
    <property type="match status" value="1"/>
</dbReference>